<accession>A0ABT0CCQ1</accession>
<dbReference type="RefSeq" id="WP_244351081.1">
    <property type="nucleotide sequence ID" value="NZ_JAFIRA010000031.1"/>
</dbReference>
<organism evidence="1 2">
    <name type="scientific">Thermostichus vulcanus str. 'Rupite'</name>
    <dbReference type="NCBI Taxonomy" id="2813851"/>
    <lineage>
        <taxon>Bacteria</taxon>
        <taxon>Bacillati</taxon>
        <taxon>Cyanobacteriota</taxon>
        <taxon>Cyanophyceae</taxon>
        <taxon>Thermostichales</taxon>
        <taxon>Thermostichaceae</taxon>
        <taxon>Thermostichus</taxon>
    </lineage>
</organism>
<comment type="caution">
    <text evidence="1">The sequence shown here is derived from an EMBL/GenBank/DDBJ whole genome shotgun (WGS) entry which is preliminary data.</text>
</comment>
<evidence type="ECO:0000313" key="2">
    <source>
        <dbReference type="Proteomes" id="UP000830835"/>
    </source>
</evidence>
<keyword evidence="2" id="KW-1185">Reference proteome</keyword>
<dbReference type="EMBL" id="JAFIRA010000031">
    <property type="protein sequence ID" value="MCJ2543572.1"/>
    <property type="molecule type" value="Genomic_DNA"/>
</dbReference>
<name>A0ABT0CCQ1_THEVL</name>
<protein>
    <submittedName>
        <fullName evidence="1">Uncharacterized protein</fullName>
    </submittedName>
</protein>
<proteinExistence type="predicted"/>
<reference evidence="1" key="1">
    <citation type="submission" date="2021-02" db="EMBL/GenBank/DDBJ databases">
        <title>The CRISPR/cas machinery reduction and long-range gene transfer in the hot spring cyanobacterium Synechococcus.</title>
        <authorList>
            <person name="Dvorak P."/>
            <person name="Jahodarova E."/>
            <person name="Hasler P."/>
            <person name="Poulickova A."/>
        </authorList>
    </citation>
    <scope>NUCLEOTIDE SEQUENCE</scope>
    <source>
        <strain evidence="1">Rupite</strain>
    </source>
</reference>
<sequence length="618" mass="70076">MDSLTCRTSTWIDFLRQYGPIPRNDNMYDEVIQRTLRRKKLQPITFETEYLGELLDNFRSASPKTVILTGTAGDGKTYYCRQIWEEFGGSVDDWQKDSKIQRLALGDAASSPSVRQLIVIKDLSELTLKEKQSLLPQIATAILGKDTSKVYLIAANDGQLVEAWTEAAQIEEMKPVRKAIEDLLVGDLRELDGFQVKLYNLSRQSAAVLFPRILKAVLEHPGWGDCNQCAYQSQGCPIWQNKQRLEGTDADRTTQERLTDLLELCELNQMHLPVRQLLLLVANALLGHPDAKDRLLNCRQVPDVIAADTTSRASLYRNIFGENLPERRRESTEVFKVLRGFGIGAETSNQIDNILIFGADDPELQPLYADLVLSDSFYGADLKYQAQQRSYLEGDAAKGREEFLGVLQAQRQRLFFTIPGDRTTDMKLWDLTIFQYAGEYLNDLYRALQEDKKVPKPITSRLIRGLNRIFTGLLVNNQDELLLATSGSYSQARISKVYEESVSVSRKRGESVSVELDQSRKKPSLVVNLASNVEPIRFNLTLTRYEYLSRVAEGALPSSFSQECYEDVLAFKTQVFKQLAVRRSLDNEDEDGEEAINIRLLEMNSAGIASERTLEVYF</sequence>
<gene>
    <name evidence="1" type="ORF">JX360_11755</name>
</gene>
<evidence type="ECO:0000313" key="1">
    <source>
        <dbReference type="EMBL" id="MCJ2543572.1"/>
    </source>
</evidence>
<dbReference type="Proteomes" id="UP000830835">
    <property type="component" value="Unassembled WGS sequence"/>
</dbReference>